<reference evidence="2" key="1">
    <citation type="submission" date="2024-03" db="EMBL/GenBank/DDBJ databases">
        <title>Human intestinal bacterial collection.</title>
        <authorList>
            <person name="Pauvert C."/>
            <person name="Hitch T.C.A."/>
            <person name="Clavel T."/>
        </authorList>
    </citation>
    <scope>NUCLEOTIDE SEQUENCE [LARGE SCALE GENOMIC DNA]</scope>
    <source>
        <strain evidence="2">CLA-AA-H89B</strain>
    </source>
</reference>
<keyword evidence="1" id="KW-0472">Membrane</keyword>
<gene>
    <name evidence="2" type="ORF">WMO37_13085</name>
</gene>
<organism evidence="2 3">
    <name type="scientific">Lachnospira intestinalis</name>
    <dbReference type="NCBI Taxonomy" id="3133158"/>
    <lineage>
        <taxon>Bacteria</taxon>
        <taxon>Bacillati</taxon>
        <taxon>Bacillota</taxon>
        <taxon>Clostridia</taxon>
        <taxon>Lachnospirales</taxon>
        <taxon>Lachnospiraceae</taxon>
        <taxon>Lachnospira</taxon>
    </lineage>
</organism>
<accession>A0ABV1H9I5</accession>
<sequence length="391" mass="45679">MERLAKIYRENENFRLILKLFFILLMSRLFMLVLMVIYNVYMGTDRSIAFLMNQWDAKRYQFMIDNGYTFPLDTDPQANWAFFPMYVMVCRFVKMLTFGVMDTYWVGMTVSTVCIFIAAFTAVKYMSLVRGGRSEDYLLIPLLMFAGPYSFYFGSVYTEAMFVLFIALFFYAAAKKKYLWAGFAAAFASATRIVGCLLVFALIVEMYLDLTADGGKLITWAKIKSFIVQMLKLPEHIFAVMLCPFGAFCYMTFLRFFCGDVWAYKNVQIAWREDTYFPVVGVLWKACTGQIEPRYTYMGWFCIGIFAVYGYMLYRKYYSMAVFGIISLLVPLTSHVMSTCRFTVGSFVVYMGVYEILKSVRPKIRTAILIFFAFAQIWLLFMWYNSDCWLM</sequence>
<feature type="transmembrane region" description="Helical" evidence="1">
    <location>
        <begin position="320"/>
        <end position="353"/>
    </location>
</feature>
<feature type="transmembrane region" description="Helical" evidence="1">
    <location>
        <begin position="365"/>
        <end position="384"/>
    </location>
</feature>
<evidence type="ECO:0000313" key="3">
    <source>
        <dbReference type="Proteomes" id="UP001546774"/>
    </source>
</evidence>
<keyword evidence="1" id="KW-1133">Transmembrane helix</keyword>
<keyword evidence="3" id="KW-1185">Reference proteome</keyword>
<feature type="transmembrane region" description="Helical" evidence="1">
    <location>
        <begin position="149"/>
        <end position="171"/>
    </location>
</feature>
<dbReference type="EMBL" id="JBBMFS010000014">
    <property type="protein sequence ID" value="MEQ2555926.1"/>
    <property type="molecule type" value="Genomic_DNA"/>
</dbReference>
<evidence type="ECO:0008006" key="4">
    <source>
        <dbReference type="Google" id="ProtNLM"/>
    </source>
</evidence>
<dbReference type="Proteomes" id="UP001546774">
    <property type="component" value="Unassembled WGS sequence"/>
</dbReference>
<feature type="transmembrane region" description="Helical" evidence="1">
    <location>
        <begin position="237"/>
        <end position="258"/>
    </location>
</feature>
<proteinExistence type="predicted"/>
<protein>
    <recommendedName>
        <fullName evidence="4">Glycosyltransferase RgtA/B/C/D-like domain-containing protein</fullName>
    </recommendedName>
</protein>
<feature type="transmembrane region" description="Helical" evidence="1">
    <location>
        <begin position="20"/>
        <end position="41"/>
    </location>
</feature>
<feature type="transmembrane region" description="Helical" evidence="1">
    <location>
        <begin position="77"/>
        <end position="93"/>
    </location>
</feature>
<comment type="caution">
    <text evidence="2">The sequence shown here is derived from an EMBL/GenBank/DDBJ whole genome shotgun (WGS) entry which is preliminary data.</text>
</comment>
<feature type="transmembrane region" description="Helical" evidence="1">
    <location>
        <begin position="105"/>
        <end position="129"/>
    </location>
</feature>
<keyword evidence="1" id="KW-0812">Transmembrane</keyword>
<evidence type="ECO:0000256" key="1">
    <source>
        <dbReference type="SAM" id="Phobius"/>
    </source>
</evidence>
<feature type="transmembrane region" description="Helical" evidence="1">
    <location>
        <begin position="295"/>
        <end position="314"/>
    </location>
</feature>
<name>A0ABV1H9I5_9FIRM</name>
<feature type="transmembrane region" description="Helical" evidence="1">
    <location>
        <begin position="178"/>
        <end position="204"/>
    </location>
</feature>
<evidence type="ECO:0000313" key="2">
    <source>
        <dbReference type="EMBL" id="MEQ2555926.1"/>
    </source>
</evidence>